<feature type="compositionally biased region" description="Low complexity" evidence="1">
    <location>
        <begin position="25"/>
        <end position="72"/>
    </location>
</feature>
<evidence type="ECO:0000256" key="1">
    <source>
        <dbReference type="SAM" id="MobiDB-lite"/>
    </source>
</evidence>
<sequence>MATCRGSTTSGCRAGPRHRRPTTWSRTGCTCTASRRSSSSAGWRASSRSSSTPASSSGSTPATSPRSSRPRSLPMVVRARAPTGAASSRSCPSPTAGRRSSGRAPKTRRHWQQEAAAADPVGLAASRQALARAPAPASLRGSNSGPSRQARFQVLVFSDTPASAAHTHFTGTRRP</sequence>
<organism evidence="2">
    <name type="scientific">Arundo donax</name>
    <name type="common">Giant reed</name>
    <name type="synonym">Donax arundinaceus</name>
    <dbReference type="NCBI Taxonomy" id="35708"/>
    <lineage>
        <taxon>Eukaryota</taxon>
        <taxon>Viridiplantae</taxon>
        <taxon>Streptophyta</taxon>
        <taxon>Embryophyta</taxon>
        <taxon>Tracheophyta</taxon>
        <taxon>Spermatophyta</taxon>
        <taxon>Magnoliopsida</taxon>
        <taxon>Liliopsida</taxon>
        <taxon>Poales</taxon>
        <taxon>Poaceae</taxon>
        <taxon>PACMAD clade</taxon>
        <taxon>Arundinoideae</taxon>
        <taxon>Arundineae</taxon>
        <taxon>Arundo</taxon>
    </lineage>
</organism>
<dbReference type="AlphaFoldDB" id="A0A0A9DCQ5"/>
<dbReference type="EMBL" id="GBRH01212319">
    <property type="protein sequence ID" value="JAD85576.1"/>
    <property type="molecule type" value="Transcribed_RNA"/>
</dbReference>
<proteinExistence type="predicted"/>
<evidence type="ECO:0000313" key="2">
    <source>
        <dbReference type="EMBL" id="JAD85576.1"/>
    </source>
</evidence>
<feature type="compositionally biased region" description="Low complexity" evidence="1">
    <location>
        <begin position="122"/>
        <end position="142"/>
    </location>
</feature>
<feature type="region of interest" description="Disordered" evidence="1">
    <location>
        <begin position="1"/>
        <end position="147"/>
    </location>
</feature>
<reference evidence="2" key="1">
    <citation type="submission" date="2014-09" db="EMBL/GenBank/DDBJ databases">
        <authorList>
            <person name="Magalhaes I.L.F."/>
            <person name="Oliveira U."/>
            <person name="Santos F.R."/>
            <person name="Vidigal T.H.D.A."/>
            <person name="Brescovit A.D."/>
            <person name="Santos A.J."/>
        </authorList>
    </citation>
    <scope>NUCLEOTIDE SEQUENCE</scope>
    <source>
        <tissue evidence="2">Shoot tissue taken approximately 20 cm above the soil surface</tissue>
    </source>
</reference>
<reference evidence="2" key="2">
    <citation type="journal article" date="2015" name="Data Brief">
        <title>Shoot transcriptome of the giant reed, Arundo donax.</title>
        <authorList>
            <person name="Barrero R.A."/>
            <person name="Guerrero F.D."/>
            <person name="Moolhuijzen P."/>
            <person name="Goolsby J.A."/>
            <person name="Tidwell J."/>
            <person name="Bellgard S.E."/>
            <person name="Bellgard M.I."/>
        </authorList>
    </citation>
    <scope>NUCLEOTIDE SEQUENCE</scope>
    <source>
        <tissue evidence="2">Shoot tissue taken approximately 20 cm above the soil surface</tissue>
    </source>
</reference>
<feature type="compositionally biased region" description="Polar residues" evidence="1">
    <location>
        <begin position="1"/>
        <end position="11"/>
    </location>
</feature>
<accession>A0A0A9DCQ5</accession>
<protein>
    <submittedName>
        <fullName evidence="2">Uncharacterized protein</fullName>
    </submittedName>
</protein>
<name>A0A0A9DCQ5_ARUDO</name>